<name>A0ABN1J0Q0_9FLAO</name>
<sequence>MSPQNTLNPYYPSVVKLFFVCIVLLKLIFVEKMIQELMQDRIIVNRIDLKESIYVYSKISPEVKRGGPPLYINKKTGEYKFLFVADLNNGHDDLREYFFNIT</sequence>
<proteinExistence type="predicted"/>
<feature type="transmembrane region" description="Helical" evidence="1">
    <location>
        <begin position="12"/>
        <end position="29"/>
    </location>
</feature>
<reference evidence="2 3" key="1">
    <citation type="journal article" date="2019" name="Int. J. Syst. Evol. Microbiol.">
        <title>The Global Catalogue of Microorganisms (GCM) 10K type strain sequencing project: providing services to taxonomists for standard genome sequencing and annotation.</title>
        <authorList>
            <consortium name="The Broad Institute Genomics Platform"/>
            <consortium name="The Broad Institute Genome Sequencing Center for Infectious Disease"/>
            <person name="Wu L."/>
            <person name="Ma J."/>
        </authorList>
    </citation>
    <scope>NUCLEOTIDE SEQUENCE [LARGE SCALE GENOMIC DNA]</scope>
    <source>
        <strain evidence="2 3">JCM 15974</strain>
    </source>
</reference>
<keyword evidence="3" id="KW-1185">Reference proteome</keyword>
<evidence type="ECO:0000313" key="2">
    <source>
        <dbReference type="EMBL" id="GAA0725263.1"/>
    </source>
</evidence>
<accession>A0ABN1J0Q0</accession>
<protein>
    <submittedName>
        <fullName evidence="2">Uncharacterized protein</fullName>
    </submittedName>
</protein>
<organism evidence="2 3">
    <name type="scientific">Aquimarina litoralis</name>
    <dbReference type="NCBI Taxonomy" id="584605"/>
    <lineage>
        <taxon>Bacteria</taxon>
        <taxon>Pseudomonadati</taxon>
        <taxon>Bacteroidota</taxon>
        <taxon>Flavobacteriia</taxon>
        <taxon>Flavobacteriales</taxon>
        <taxon>Flavobacteriaceae</taxon>
        <taxon>Aquimarina</taxon>
    </lineage>
</organism>
<comment type="caution">
    <text evidence="2">The sequence shown here is derived from an EMBL/GenBank/DDBJ whole genome shotgun (WGS) entry which is preliminary data.</text>
</comment>
<keyword evidence="1" id="KW-0812">Transmembrane</keyword>
<keyword evidence="1" id="KW-1133">Transmembrane helix</keyword>
<dbReference type="Proteomes" id="UP001501758">
    <property type="component" value="Unassembled WGS sequence"/>
</dbReference>
<keyword evidence="1" id="KW-0472">Membrane</keyword>
<gene>
    <name evidence="2" type="ORF">GCM10009430_30630</name>
</gene>
<evidence type="ECO:0000256" key="1">
    <source>
        <dbReference type="SAM" id="Phobius"/>
    </source>
</evidence>
<evidence type="ECO:0000313" key="3">
    <source>
        <dbReference type="Proteomes" id="UP001501758"/>
    </source>
</evidence>
<dbReference type="EMBL" id="BAAAGE010000003">
    <property type="protein sequence ID" value="GAA0725263.1"/>
    <property type="molecule type" value="Genomic_DNA"/>
</dbReference>